<dbReference type="Proteomes" id="UP001526147">
    <property type="component" value="Unassembled WGS sequence"/>
</dbReference>
<keyword evidence="3" id="KW-1185">Reference proteome</keyword>
<dbReference type="EMBL" id="JAOYEY010000031">
    <property type="protein sequence ID" value="MCV9885427.1"/>
    <property type="molecule type" value="Genomic_DNA"/>
</dbReference>
<organism evidence="2 3">
    <name type="scientific">Metabacillus halosaccharovorans</name>
    <dbReference type="NCBI Taxonomy" id="930124"/>
    <lineage>
        <taxon>Bacteria</taxon>
        <taxon>Bacillati</taxon>
        <taxon>Bacillota</taxon>
        <taxon>Bacilli</taxon>
        <taxon>Bacillales</taxon>
        <taxon>Bacillaceae</taxon>
        <taxon>Metabacillus</taxon>
    </lineage>
</organism>
<feature type="transmembrane region" description="Helical" evidence="1">
    <location>
        <begin position="120"/>
        <end position="137"/>
    </location>
</feature>
<gene>
    <name evidence="2" type="ORF">OIH86_07160</name>
</gene>
<dbReference type="Pfam" id="PF13398">
    <property type="entry name" value="Peptidase_M50B"/>
    <property type="match status" value="1"/>
</dbReference>
<feature type="transmembrane region" description="Helical" evidence="1">
    <location>
        <begin position="185"/>
        <end position="207"/>
    </location>
</feature>
<keyword evidence="1" id="KW-0812">Transmembrane</keyword>
<evidence type="ECO:0000313" key="2">
    <source>
        <dbReference type="EMBL" id="MCV9885427.1"/>
    </source>
</evidence>
<dbReference type="InterPro" id="IPR049500">
    <property type="entry name" value="Peptidase_M50B-like"/>
</dbReference>
<protein>
    <submittedName>
        <fullName evidence="2">M50 family metallopeptidase</fullName>
    </submittedName>
</protein>
<proteinExistence type="predicted"/>
<feature type="transmembrane region" description="Helical" evidence="1">
    <location>
        <begin position="6"/>
        <end position="23"/>
    </location>
</feature>
<evidence type="ECO:0000313" key="3">
    <source>
        <dbReference type="Proteomes" id="UP001526147"/>
    </source>
</evidence>
<keyword evidence="1" id="KW-0472">Membrane</keyword>
<sequence length="218" mass="25087">MNNLYPLFVYLLMALIVAYIPLVRHYFSCCNKLCHEVIRLLIEGKNAKKIKIGQKSVNLNEHSHSRMKHILITYGGHTCESLVVVGLFYLVSKQYYQLILFLFIGVLLVTSLFWIRNVIGIVWALSFVTFLALPIYFKIDFAIMHVGIFLASFLLIQSIINVFKIWRKSFRKKNAEGGIFSRVKLLPTMLGCFILLSQSLYTGYFIALNFWGVNFGLG</sequence>
<comment type="caution">
    <text evidence="2">The sequence shown here is derived from an EMBL/GenBank/DDBJ whole genome shotgun (WGS) entry which is preliminary data.</text>
</comment>
<evidence type="ECO:0000256" key="1">
    <source>
        <dbReference type="SAM" id="Phobius"/>
    </source>
</evidence>
<keyword evidence="1" id="KW-1133">Transmembrane helix</keyword>
<accession>A0ABT3DEE7</accession>
<feature type="transmembrane region" description="Helical" evidence="1">
    <location>
        <begin position="143"/>
        <end position="164"/>
    </location>
</feature>
<dbReference type="RefSeq" id="WP_264142209.1">
    <property type="nucleotide sequence ID" value="NZ_JAOYEY010000031.1"/>
</dbReference>
<name>A0ABT3DEE7_9BACI</name>
<feature type="transmembrane region" description="Helical" evidence="1">
    <location>
        <begin position="70"/>
        <end position="89"/>
    </location>
</feature>
<feature type="transmembrane region" description="Helical" evidence="1">
    <location>
        <begin position="95"/>
        <end position="115"/>
    </location>
</feature>
<reference evidence="2 3" key="1">
    <citation type="submission" date="2022-10" db="EMBL/GenBank/DDBJ databases">
        <title>Draft genome assembly of moderately radiation resistant bacterium Metabacillus halosaccharovorans.</title>
        <authorList>
            <person name="Pal S."/>
            <person name="Gopinathan A."/>
        </authorList>
    </citation>
    <scope>NUCLEOTIDE SEQUENCE [LARGE SCALE GENOMIC DNA]</scope>
    <source>
        <strain evidence="2 3">VITHBRA001</strain>
    </source>
</reference>